<keyword evidence="1" id="KW-0472">Membrane</keyword>
<protein>
    <recommendedName>
        <fullName evidence="4">DUF3592 domain-containing protein</fullName>
    </recommendedName>
</protein>
<gene>
    <name evidence="2" type="ORF">GCM10023231_28950</name>
</gene>
<evidence type="ECO:0000313" key="2">
    <source>
        <dbReference type="EMBL" id="GAA4798407.1"/>
    </source>
</evidence>
<evidence type="ECO:0000313" key="3">
    <source>
        <dbReference type="Proteomes" id="UP001501411"/>
    </source>
</evidence>
<dbReference type="EMBL" id="BAABIQ010000039">
    <property type="protein sequence ID" value="GAA4798407.1"/>
    <property type="molecule type" value="Genomic_DNA"/>
</dbReference>
<proteinExistence type="predicted"/>
<reference evidence="3" key="1">
    <citation type="journal article" date="2019" name="Int. J. Syst. Evol. Microbiol.">
        <title>The Global Catalogue of Microorganisms (GCM) 10K type strain sequencing project: providing services to taxonomists for standard genome sequencing and annotation.</title>
        <authorList>
            <consortium name="The Broad Institute Genomics Platform"/>
            <consortium name="The Broad Institute Genome Sequencing Center for Infectious Disease"/>
            <person name="Wu L."/>
            <person name="Ma J."/>
        </authorList>
    </citation>
    <scope>NUCLEOTIDE SEQUENCE [LARGE SCALE GENOMIC DNA]</scope>
    <source>
        <strain evidence="3">JCM 18200</strain>
    </source>
</reference>
<comment type="caution">
    <text evidence="2">The sequence shown here is derived from an EMBL/GenBank/DDBJ whole genome shotgun (WGS) entry which is preliminary data.</text>
</comment>
<organism evidence="2 3">
    <name type="scientific">Olivibacter ginsenosidimutans</name>
    <dbReference type="NCBI Taxonomy" id="1176537"/>
    <lineage>
        <taxon>Bacteria</taxon>
        <taxon>Pseudomonadati</taxon>
        <taxon>Bacteroidota</taxon>
        <taxon>Sphingobacteriia</taxon>
        <taxon>Sphingobacteriales</taxon>
        <taxon>Sphingobacteriaceae</taxon>
        <taxon>Olivibacter</taxon>
    </lineage>
</organism>
<feature type="transmembrane region" description="Helical" evidence="1">
    <location>
        <begin position="134"/>
        <end position="153"/>
    </location>
</feature>
<keyword evidence="1" id="KW-0812">Transmembrane</keyword>
<keyword evidence="1" id="KW-1133">Transmembrane helix</keyword>
<dbReference type="Proteomes" id="UP001501411">
    <property type="component" value="Unassembled WGS sequence"/>
</dbReference>
<sequence length="160" mass="19017">MPIYITVRRIFISSLFILGLAVFSLFNNSKKKEDYLKSKGTIEYLDRTFQDLPIRNKGEFRYLKIETYPYLFEIYEPNHEPNNLTIDDLKIQDSIDIYYYETNDTKNSGINRYVQFIDKDGKAYFIRNGFQKQLGLIVIFLGIFINVIALVLWKKGKLNW</sequence>
<feature type="transmembrane region" description="Helical" evidence="1">
    <location>
        <begin position="6"/>
        <end position="26"/>
    </location>
</feature>
<keyword evidence="3" id="KW-1185">Reference proteome</keyword>
<accession>A0ABP9BPX7</accession>
<name>A0ABP9BPX7_9SPHI</name>
<evidence type="ECO:0000256" key="1">
    <source>
        <dbReference type="SAM" id="Phobius"/>
    </source>
</evidence>
<evidence type="ECO:0008006" key="4">
    <source>
        <dbReference type="Google" id="ProtNLM"/>
    </source>
</evidence>
<dbReference type="RefSeq" id="WP_345232525.1">
    <property type="nucleotide sequence ID" value="NZ_BAABIQ010000039.1"/>
</dbReference>